<protein>
    <submittedName>
        <fullName evidence="1">Uncharacterized protein</fullName>
    </submittedName>
</protein>
<dbReference type="AlphaFoldDB" id="A0A6M3LAQ4"/>
<proteinExistence type="predicted"/>
<reference evidence="1" key="1">
    <citation type="submission" date="2020-03" db="EMBL/GenBank/DDBJ databases">
        <title>The deep terrestrial virosphere.</title>
        <authorList>
            <person name="Holmfeldt K."/>
            <person name="Nilsson E."/>
            <person name="Simone D."/>
            <person name="Lopez-Fernandez M."/>
            <person name="Wu X."/>
            <person name="de Brujin I."/>
            <person name="Lundin D."/>
            <person name="Andersson A."/>
            <person name="Bertilsson S."/>
            <person name="Dopson M."/>
        </authorList>
    </citation>
    <scope>NUCLEOTIDE SEQUENCE</scope>
    <source>
        <strain evidence="1">MM415B02388</strain>
    </source>
</reference>
<dbReference type="EMBL" id="MT142908">
    <property type="protein sequence ID" value="QJA90361.1"/>
    <property type="molecule type" value="Genomic_DNA"/>
</dbReference>
<organism evidence="1">
    <name type="scientific">viral metagenome</name>
    <dbReference type="NCBI Taxonomy" id="1070528"/>
    <lineage>
        <taxon>unclassified sequences</taxon>
        <taxon>metagenomes</taxon>
        <taxon>organismal metagenomes</taxon>
    </lineage>
</organism>
<gene>
    <name evidence="1" type="ORF">MM415B02388_0002</name>
</gene>
<accession>A0A6M3LAQ4</accession>
<evidence type="ECO:0000313" key="1">
    <source>
        <dbReference type="EMBL" id="QJA90361.1"/>
    </source>
</evidence>
<name>A0A6M3LAQ4_9ZZZZ</name>
<sequence length="77" mass="8579">MKTAIYIEDGNLQVVLTPEDQFERNILGTLNTKGILIARITDGSFYQCVGGYVRHSTDDRSLILTAFVEKETANANQ</sequence>